<reference evidence="2 3" key="1">
    <citation type="submission" date="2023-07" db="EMBL/GenBank/DDBJ databases">
        <title>Genomic Encyclopedia of Type Strains, Phase IV (KMG-IV): sequencing the most valuable type-strain genomes for metagenomic binning, comparative biology and taxonomic classification.</title>
        <authorList>
            <person name="Goeker M."/>
        </authorList>
    </citation>
    <scope>NUCLEOTIDE SEQUENCE [LARGE SCALE GENOMIC DNA]</scope>
    <source>
        <strain evidence="2 3">DSM 19619</strain>
    </source>
</reference>
<keyword evidence="3" id="KW-1185">Reference proteome</keyword>
<dbReference type="Gene3D" id="1.10.10.2840">
    <property type="entry name" value="PucR C-terminal helix-turn-helix domain"/>
    <property type="match status" value="1"/>
</dbReference>
<dbReference type="InterPro" id="IPR042070">
    <property type="entry name" value="PucR_C-HTH_sf"/>
</dbReference>
<dbReference type="Pfam" id="PF13556">
    <property type="entry name" value="HTH_30"/>
    <property type="match status" value="1"/>
</dbReference>
<dbReference type="Proteomes" id="UP001242480">
    <property type="component" value="Unassembled WGS sequence"/>
</dbReference>
<sequence length="261" mass="27061">MTTMDAGLIARFASRLDGAAEAGEPMAPAVLGSFCALVPPWSASGLLGVEGGLVHLLAQHGAGGPLFEGLPTRWPLAASPARHVLDSGEPFLCADMQADAAFPLYRIDAGVQGYRAVAVLPTQARDAAGRRLVISLHAPRTHAVAAAEAALLAALARIAGAMLAAERRLEAARGAGREPAAEEGATALLTRIAAAEPVLAETALVFARTGGRYQASADRLGLHVSTLRYRIGRLAERFGLDLADEATRNALAVTSPRRPAR</sequence>
<dbReference type="RefSeq" id="WP_307272983.1">
    <property type="nucleotide sequence ID" value="NZ_JAUSVX010000004.1"/>
</dbReference>
<organism evidence="2 3">
    <name type="scientific">Labrys wisconsinensis</name>
    <dbReference type="NCBI Taxonomy" id="425677"/>
    <lineage>
        <taxon>Bacteria</taxon>
        <taxon>Pseudomonadati</taxon>
        <taxon>Pseudomonadota</taxon>
        <taxon>Alphaproteobacteria</taxon>
        <taxon>Hyphomicrobiales</taxon>
        <taxon>Xanthobacteraceae</taxon>
        <taxon>Labrys</taxon>
    </lineage>
</organism>
<dbReference type="EMBL" id="JAUSVX010000004">
    <property type="protein sequence ID" value="MDQ0469850.1"/>
    <property type="molecule type" value="Genomic_DNA"/>
</dbReference>
<proteinExistence type="predicted"/>
<protein>
    <submittedName>
        <fullName evidence="2">GAF domain-containing protein</fullName>
    </submittedName>
</protein>
<feature type="domain" description="PucR C-terminal helix-turn-helix" evidence="1">
    <location>
        <begin position="199"/>
        <end position="252"/>
    </location>
</feature>
<name>A0ABU0J6I4_9HYPH</name>
<evidence type="ECO:0000259" key="1">
    <source>
        <dbReference type="Pfam" id="PF13556"/>
    </source>
</evidence>
<comment type="caution">
    <text evidence="2">The sequence shown here is derived from an EMBL/GenBank/DDBJ whole genome shotgun (WGS) entry which is preliminary data.</text>
</comment>
<evidence type="ECO:0000313" key="3">
    <source>
        <dbReference type="Proteomes" id="UP001242480"/>
    </source>
</evidence>
<gene>
    <name evidence="2" type="ORF">QO011_002866</name>
</gene>
<dbReference type="SUPFAM" id="SSF55781">
    <property type="entry name" value="GAF domain-like"/>
    <property type="match status" value="1"/>
</dbReference>
<accession>A0ABU0J6I4</accession>
<evidence type="ECO:0000313" key="2">
    <source>
        <dbReference type="EMBL" id="MDQ0469850.1"/>
    </source>
</evidence>
<dbReference type="InterPro" id="IPR025736">
    <property type="entry name" value="PucR_C-HTH_dom"/>
</dbReference>